<accession>A0ABV6AMV1</accession>
<comment type="caution">
    <text evidence="3">The sequence shown here is derived from an EMBL/GenBank/DDBJ whole genome shotgun (WGS) entry which is preliminary data.</text>
</comment>
<keyword evidence="4" id="KW-1185">Reference proteome</keyword>
<organism evidence="3 4">
    <name type="scientific">Rhizobium puerariae</name>
    <dbReference type="NCBI Taxonomy" id="1585791"/>
    <lineage>
        <taxon>Bacteria</taxon>
        <taxon>Pseudomonadati</taxon>
        <taxon>Pseudomonadota</taxon>
        <taxon>Alphaproteobacteria</taxon>
        <taxon>Hyphomicrobiales</taxon>
        <taxon>Rhizobiaceae</taxon>
        <taxon>Rhizobium/Agrobacterium group</taxon>
        <taxon>Rhizobium</taxon>
    </lineage>
</organism>
<dbReference type="SMART" id="SM00240">
    <property type="entry name" value="FHA"/>
    <property type="match status" value="1"/>
</dbReference>
<feature type="transmembrane region" description="Helical" evidence="1">
    <location>
        <begin position="134"/>
        <end position="152"/>
    </location>
</feature>
<keyword evidence="1" id="KW-0472">Membrane</keyword>
<feature type="transmembrane region" description="Helical" evidence="1">
    <location>
        <begin position="59"/>
        <end position="79"/>
    </location>
</feature>
<evidence type="ECO:0000313" key="3">
    <source>
        <dbReference type="EMBL" id="MFB9951867.1"/>
    </source>
</evidence>
<dbReference type="InterPro" id="IPR000253">
    <property type="entry name" value="FHA_dom"/>
</dbReference>
<protein>
    <submittedName>
        <fullName evidence="3">FHA domain-containing protein</fullName>
    </submittedName>
</protein>
<dbReference type="RefSeq" id="WP_377264687.1">
    <property type="nucleotide sequence ID" value="NZ_JBHMAA010000029.1"/>
</dbReference>
<keyword evidence="1" id="KW-0812">Transmembrane</keyword>
<dbReference type="SUPFAM" id="SSF49879">
    <property type="entry name" value="SMAD/FHA domain"/>
    <property type="match status" value="1"/>
</dbReference>
<dbReference type="Proteomes" id="UP001589692">
    <property type="component" value="Unassembled WGS sequence"/>
</dbReference>
<evidence type="ECO:0000259" key="2">
    <source>
        <dbReference type="SMART" id="SM00240"/>
    </source>
</evidence>
<feature type="transmembrane region" description="Helical" evidence="1">
    <location>
        <begin position="259"/>
        <end position="277"/>
    </location>
</feature>
<name>A0ABV6AMV1_9HYPH</name>
<keyword evidence="1" id="KW-1133">Transmembrane helix</keyword>
<feature type="transmembrane region" description="Helical" evidence="1">
    <location>
        <begin position="158"/>
        <end position="177"/>
    </location>
</feature>
<reference evidence="3 4" key="1">
    <citation type="submission" date="2024-09" db="EMBL/GenBank/DDBJ databases">
        <authorList>
            <person name="Sun Q."/>
            <person name="Mori K."/>
        </authorList>
    </citation>
    <scope>NUCLEOTIDE SEQUENCE [LARGE SCALE GENOMIC DNA]</scope>
    <source>
        <strain evidence="3 4">TBRC 4938</strain>
    </source>
</reference>
<feature type="transmembrane region" description="Helical" evidence="1">
    <location>
        <begin position="316"/>
        <end position="334"/>
    </location>
</feature>
<evidence type="ECO:0000256" key="1">
    <source>
        <dbReference type="SAM" id="Phobius"/>
    </source>
</evidence>
<dbReference type="CDD" id="cd00060">
    <property type="entry name" value="FHA"/>
    <property type="match status" value="1"/>
</dbReference>
<dbReference type="Gene3D" id="2.60.200.20">
    <property type="match status" value="1"/>
</dbReference>
<sequence>MLSARGLLLTAWLVLIASLFWDPYTASLTEPGNHASPFSITDDVVTVQGRQLTVDPYALGARIFWTMAVPILPLFLMVFGHEAWRRLCPLSLASQIPGMAGLRRYRNVLERRTGIIRRSLPLIDRQSWLARNNWYVQFGLLFSGIVARLLIINTDRTAMGIALLSVIGMAMLTGLLWGGKTWCNYFCPANIVQKIYTEPGGILESAPHFSRPKLPQSMCRKPSPKGDVSACVSCLANCGDIDLQRSYWNGILDPQRRNVYYMFFGLIVGFYGYYYLYSGNWDYYFSGIWTHEEGIRDKLLGPGLFLFGQTVPVPKLVAAPLTLALACALSLGLGRGLESLYRRWRVGNEPMMEKVVVHHCLSVAAWLSFNCFYLFGGRPNILLLTPLGGRLIDIAIVALSTIWLRRTLQQTPFRYQQESMASGLLAELKKMKVNVSKFLDGRNLDQLKASELYLLNKALPGYSKQQKLNAYRKILDEAVSKGTTANSSAIRLLGEFRAQMEISEEEHNALLEELGLSDIAGADVATITAEEKMASLHHYRGIVGDIVVSRLNEGAAIQNLLTEESFRLTIDVVRHSLQISEGEHQAIIDEVVSETGVVGARMEEILDALLRRRSVRLCLEAAEISDPIGTALLHLLLDALDTHEQALRLQALQILRNLKPGPNAFRYAEELAGMSGHAIDLLLRQAVPGAPMLHWHDVLEPQVMAIVAGGRQPAGAGGAADAGEMRTQRAAIAGSLDIEANLAELLLFDDPVLRSIALMIFSYIDPSIARDAAQRMLSDRPLDDQPLLSATVLHLAGMGATDERRLSGPILKLTTRINGQMQPVSTFRQDYVTIGRAPDNDVVISDPAAWTYHAAISVHQDEIRVLRLDGGKVFVDGHPMQGESAVLRKASLVTFDNRSGNAPEIMVDWIGAGEDGAPIPIHPILRLGMIAQNDRLACLSLNSLAQIAIESRVLRYVRGGQMEDVGGDHFLIHQGEVRLFDPAAMNFVPDVAFGSGDLIGPDLFGSGARVFAEITSDFAVIVELHSTPEVRAVATRSGSREGRSAEMLMQMRRFSAEPGR</sequence>
<evidence type="ECO:0000313" key="4">
    <source>
        <dbReference type="Proteomes" id="UP001589692"/>
    </source>
</evidence>
<dbReference type="Pfam" id="PF00498">
    <property type="entry name" value="FHA"/>
    <property type="match status" value="1"/>
</dbReference>
<dbReference type="InterPro" id="IPR008984">
    <property type="entry name" value="SMAD_FHA_dom_sf"/>
</dbReference>
<dbReference type="EMBL" id="JBHMAA010000029">
    <property type="protein sequence ID" value="MFB9951867.1"/>
    <property type="molecule type" value="Genomic_DNA"/>
</dbReference>
<proteinExistence type="predicted"/>
<feature type="domain" description="FHA" evidence="2">
    <location>
        <begin position="831"/>
        <end position="880"/>
    </location>
</feature>
<gene>
    <name evidence="3" type="ORF">ACFFP0_23715</name>
</gene>
<feature type="transmembrane region" description="Helical" evidence="1">
    <location>
        <begin position="355"/>
        <end position="375"/>
    </location>
</feature>